<gene>
    <name evidence="1" type="ORF">K461DRAFT_271274</name>
</gene>
<evidence type="ECO:0000313" key="1">
    <source>
        <dbReference type="EMBL" id="KAF2148640.1"/>
    </source>
</evidence>
<accession>A0A9P4IUB6</accession>
<protein>
    <recommendedName>
        <fullName evidence="3">Apple domain-containing protein</fullName>
    </recommendedName>
</protein>
<organism evidence="1 2">
    <name type="scientific">Myriangium duriaei CBS 260.36</name>
    <dbReference type="NCBI Taxonomy" id="1168546"/>
    <lineage>
        <taxon>Eukaryota</taxon>
        <taxon>Fungi</taxon>
        <taxon>Dikarya</taxon>
        <taxon>Ascomycota</taxon>
        <taxon>Pezizomycotina</taxon>
        <taxon>Dothideomycetes</taxon>
        <taxon>Dothideomycetidae</taxon>
        <taxon>Myriangiales</taxon>
        <taxon>Myriangiaceae</taxon>
        <taxon>Myriangium</taxon>
    </lineage>
</organism>
<dbReference type="AlphaFoldDB" id="A0A9P4IUB6"/>
<name>A0A9P4IUB6_9PEZI</name>
<evidence type="ECO:0000313" key="2">
    <source>
        <dbReference type="Proteomes" id="UP000799439"/>
    </source>
</evidence>
<comment type="caution">
    <text evidence="1">The sequence shown here is derived from an EMBL/GenBank/DDBJ whole genome shotgun (WGS) entry which is preliminary data.</text>
</comment>
<dbReference type="EMBL" id="ML996092">
    <property type="protein sequence ID" value="KAF2148640.1"/>
    <property type="molecule type" value="Genomic_DNA"/>
</dbReference>
<reference evidence="1" key="1">
    <citation type="journal article" date="2020" name="Stud. Mycol.">
        <title>101 Dothideomycetes genomes: a test case for predicting lifestyles and emergence of pathogens.</title>
        <authorList>
            <person name="Haridas S."/>
            <person name="Albert R."/>
            <person name="Binder M."/>
            <person name="Bloem J."/>
            <person name="Labutti K."/>
            <person name="Salamov A."/>
            <person name="Andreopoulos B."/>
            <person name="Baker S."/>
            <person name="Barry K."/>
            <person name="Bills G."/>
            <person name="Bluhm B."/>
            <person name="Cannon C."/>
            <person name="Castanera R."/>
            <person name="Culley D."/>
            <person name="Daum C."/>
            <person name="Ezra D."/>
            <person name="Gonzalez J."/>
            <person name="Henrissat B."/>
            <person name="Kuo A."/>
            <person name="Liang C."/>
            <person name="Lipzen A."/>
            <person name="Lutzoni F."/>
            <person name="Magnuson J."/>
            <person name="Mondo S."/>
            <person name="Nolan M."/>
            <person name="Ohm R."/>
            <person name="Pangilinan J."/>
            <person name="Park H.-J."/>
            <person name="Ramirez L."/>
            <person name="Alfaro M."/>
            <person name="Sun H."/>
            <person name="Tritt A."/>
            <person name="Yoshinaga Y."/>
            <person name="Zwiers L.-H."/>
            <person name="Turgeon B."/>
            <person name="Goodwin S."/>
            <person name="Spatafora J."/>
            <person name="Crous P."/>
            <person name="Grigoriev I."/>
        </authorList>
    </citation>
    <scope>NUCLEOTIDE SEQUENCE</scope>
    <source>
        <strain evidence="1">CBS 260.36</strain>
    </source>
</reference>
<keyword evidence="2" id="KW-1185">Reference proteome</keyword>
<proteinExistence type="predicted"/>
<evidence type="ECO:0008006" key="3">
    <source>
        <dbReference type="Google" id="ProtNLM"/>
    </source>
</evidence>
<sequence length="150" mass="14908">MTSGGGYKSAGAGWIAAYKEVDGIPVGAMAPTTTTSTPRATATSIATTSAIPTASLCPAVDTLSVSNYGSAWTIKCNANFAGPGAYKSQGVLNSYLQCTDACDSNAPTGCTAFVYQGGVNGTGSGQCWLMTSGGTYKSAGAGWIAAYKAA</sequence>
<dbReference type="OrthoDB" id="424610at2759"/>
<dbReference type="Proteomes" id="UP000799439">
    <property type="component" value="Unassembled WGS sequence"/>
</dbReference>